<proteinExistence type="predicted"/>
<organism evidence="1 2">
    <name type="scientific">Vigna unguiculata</name>
    <name type="common">Cowpea</name>
    <dbReference type="NCBI Taxonomy" id="3917"/>
    <lineage>
        <taxon>Eukaryota</taxon>
        <taxon>Viridiplantae</taxon>
        <taxon>Streptophyta</taxon>
        <taxon>Embryophyta</taxon>
        <taxon>Tracheophyta</taxon>
        <taxon>Spermatophyta</taxon>
        <taxon>Magnoliopsida</taxon>
        <taxon>eudicotyledons</taxon>
        <taxon>Gunneridae</taxon>
        <taxon>Pentapetalae</taxon>
        <taxon>rosids</taxon>
        <taxon>fabids</taxon>
        <taxon>Fabales</taxon>
        <taxon>Fabaceae</taxon>
        <taxon>Papilionoideae</taxon>
        <taxon>50 kb inversion clade</taxon>
        <taxon>NPAAA clade</taxon>
        <taxon>indigoferoid/millettioid clade</taxon>
        <taxon>Phaseoleae</taxon>
        <taxon>Vigna</taxon>
    </lineage>
</organism>
<dbReference type="EMBL" id="CP039355">
    <property type="protein sequence ID" value="QCE13012.1"/>
    <property type="molecule type" value="Genomic_DNA"/>
</dbReference>
<dbReference type="AlphaFoldDB" id="A0A4D6NJ39"/>
<name>A0A4D6NJ39_VIGUN</name>
<dbReference type="Proteomes" id="UP000501690">
    <property type="component" value="Linkage Group LG11"/>
</dbReference>
<protein>
    <submittedName>
        <fullName evidence="1">Uncharacterized protein</fullName>
    </submittedName>
</protein>
<evidence type="ECO:0000313" key="1">
    <source>
        <dbReference type="EMBL" id="QCE13012.1"/>
    </source>
</evidence>
<reference evidence="1 2" key="1">
    <citation type="submission" date="2019-04" db="EMBL/GenBank/DDBJ databases">
        <title>An improved genome assembly and genetic linkage map for asparagus bean, Vigna unguiculata ssp. sesquipedialis.</title>
        <authorList>
            <person name="Xia Q."/>
            <person name="Zhang R."/>
            <person name="Dong Y."/>
        </authorList>
    </citation>
    <scope>NUCLEOTIDE SEQUENCE [LARGE SCALE GENOMIC DNA]</scope>
    <source>
        <tissue evidence="1">Leaf</tissue>
    </source>
</reference>
<keyword evidence="2" id="KW-1185">Reference proteome</keyword>
<evidence type="ECO:0000313" key="2">
    <source>
        <dbReference type="Proteomes" id="UP000501690"/>
    </source>
</evidence>
<sequence>MKVIKLKVSRCIFLQPKNERVFHVIQLGNVEPGDHSSWMRRWREVKLRAFSAADHRTIRDLKG</sequence>
<gene>
    <name evidence="1" type="ORF">DEO72_LG11g3</name>
</gene>
<accession>A0A4D6NJ39</accession>